<dbReference type="RefSeq" id="WP_191157521.1">
    <property type="nucleotide sequence ID" value="NZ_JACWUN010000019.1"/>
</dbReference>
<evidence type="ECO:0000256" key="1">
    <source>
        <dbReference type="ARBA" id="ARBA00004651"/>
    </source>
</evidence>
<feature type="transmembrane region" description="Helical" evidence="7">
    <location>
        <begin position="142"/>
        <end position="163"/>
    </location>
</feature>
<dbReference type="GO" id="GO:0005886">
    <property type="term" value="C:plasma membrane"/>
    <property type="evidence" value="ECO:0007669"/>
    <property type="project" value="UniProtKB-SubCell"/>
</dbReference>
<keyword evidence="4 7" id="KW-0812">Transmembrane</keyword>
<dbReference type="EMBL" id="JACWUN010000019">
    <property type="protein sequence ID" value="MBD1401678.1"/>
    <property type="molecule type" value="Genomic_DNA"/>
</dbReference>
<reference evidence="9" key="1">
    <citation type="submission" date="2020-09" db="EMBL/GenBank/DDBJ databases">
        <title>Pelobacter alkaliphilus sp. nov., a novel anaerobic arsenate-reducing bacterium from terrestrial mud volcano.</title>
        <authorList>
            <person name="Khomyakova M.A."/>
            <person name="Merkel A.Y."/>
            <person name="Slobodkin A.I."/>
        </authorList>
    </citation>
    <scope>NUCLEOTIDE SEQUENCE</scope>
    <source>
        <strain evidence="9">M08fum</strain>
    </source>
</reference>
<evidence type="ECO:0000313" key="9">
    <source>
        <dbReference type="EMBL" id="MBD1401678.1"/>
    </source>
</evidence>
<sequence length="200" mass="21924">MEAWIQQILMFLPAGGKYHFLIFFVAFAESLPVAGLLIPGSTIIVLAGFLVVAGKGNLATLILLAVLGALCGDLLSLWLGKSYGGIFLRMRFFRRRRTMIRYAQKFFLTHGGKSLFFARFLGPIRGIVPFIAGLSQMPGRGATGYILISSILWGICYPGLGYLGGSSLQQAQTMGARFGLAVFLLLLVVLVHYQVKKLFR</sequence>
<dbReference type="AlphaFoldDB" id="A0A8J6QSH7"/>
<dbReference type="InterPro" id="IPR032818">
    <property type="entry name" value="DedA-like"/>
</dbReference>
<feature type="transmembrane region" description="Helical" evidence="7">
    <location>
        <begin position="20"/>
        <end position="52"/>
    </location>
</feature>
<dbReference type="Proteomes" id="UP000632828">
    <property type="component" value="Unassembled WGS sequence"/>
</dbReference>
<gene>
    <name evidence="9" type="ORF">ICT70_13510</name>
</gene>
<feature type="transmembrane region" description="Helical" evidence="7">
    <location>
        <begin position="102"/>
        <end position="122"/>
    </location>
</feature>
<keyword evidence="6 7" id="KW-0472">Membrane</keyword>
<evidence type="ECO:0000256" key="5">
    <source>
        <dbReference type="ARBA" id="ARBA00022989"/>
    </source>
</evidence>
<keyword evidence="10" id="KW-1185">Reference proteome</keyword>
<accession>A0A8J6QSH7</accession>
<dbReference type="InterPro" id="IPR032816">
    <property type="entry name" value="VTT_dom"/>
</dbReference>
<dbReference type="PANTHER" id="PTHR30353">
    <property type="entry name" value="INNER MEMBRANE PROTEIN DEDA-RELATED"/>
    <property type="match status" value="1"/>
</dbReference>
<comment type="subcellular location">
    <subcellularLocation>
        <location evidence="1 7">Cell membrane</location>
        <topology evidence="1 7">Multi-pass membrane protein</topology>
    </subcellularLocation>
</comment>
<comment type="caution">
    <text evidence="9">The sequence shown here is derived from an EMBL/GenBank/DDBJ whole genome shotgun (WGS) entry which is preliminary data.</text>
</comment>
<evidence type="ECO:0000256" key="7">
    <source>
        <dbReference type="RuleBase" id="RU367016"/>
    </source>
</evidence>
<feature type="transmembrane region" description="Helical" evidence="7">
    <location>
        <begin position="58"/>
        <end position="81"/>
    </location>
</feature>
<evidence type="ECO:0000256" key="2">
    <source>
        <dbReference type="ARBA" id="ARBA00010792"/>
    </source>
</evidence>
<evidence type="ECO:0000256" key="3">
    <source>
        <dbReference type="ARBA" id="ARBA00022475"/>
    </source>
</evidence>
<feature type="transmembrane region" description="Helical" evidence="7">
    <location>
        <begin position="175"/>
        <end position="195"/>
    </location>
</feature>
<evidence type="ECO:0000256" key="6">
    <source>
        <dbReference type="ARBA" id="ARBA00023136"/>
    </source>
</evidence>
<feature type="domain" description="VTT" evidence="8">
    <location>
        <begin position="38"/>
        <end position="162"/>
    </location>
</feature>
<keyword evidence="5 7" id="KW-1133">Transmembrane helix</keyword>
<comment type="similarity">
    <text evidence="2 7">Belongs to the DedA family.</text>
</comment>
<name>A0A8J6QSH7_9BACT</name>
<organism evidence="9 10">
    <name type="scientific">Pelovirga terrestris</name>
    <dbReference type="NCBI Taxonomy" id="2771352"/>
    <lineage>
        <taxon>Bacteria</taxon>
        <taxon>Pseudomonadati</taxon>
        <taxon>Thermodesulfobacteriota</taxon>
        <taxon>Desulfuromonadia</taxon>
        <taxon>Geobacterales</taxon>
        <taxon>Geobacteraceae</taxon>
        <taxon>Pelovirga</taxon>
    </lineage>
</organism>
<dbReference type="Pfam" id="PF09335">
    <property type="entry name" value="VTT_dom"/>
    <property type="match status" value="1"/>
</dbReference>
<evidence type="ECO:0000313" key="10">
    <source>
        <dbReference type="Proteomes" id="UP000632828"/>
    </source>
</evidence>
<proteinExistence type="inferred from homology"/>
<dbReference type="PANTHER" id="PTHR30353:SF15">
    <property type="entry name" value="INNER MEMBRANE PROTEIN YABI"/>
    <property type="match status" value="1"/>
</dbReference>
<protein>
    <submittedName>
        <fullName evidence="9">DedA family protein</fullName>
    </submittedName>
</protein>
<keyword evidence="3 7" id="KW-1003">Cell membrane</keyword>
<evidence type="ECO:0000256" key="4">
    <source>
        <dbReference type="ARBA" id="ARBA00022692"/>
    </source>
</evidence>
<evidence type="ECO:0000259" key="8">
    <source>
        <dbReference type="Pfam" id="PF09335"/>
    </source>
</evidence>